<evidence type="ECO:0000313" key="14">
    <source>
        <dbReference type="Proteomes" id="UP000515908"/>
    </source>
</evidence>
<keyword evidence="6 10" id="KW-0418">Kinase</keyword>
<keyword evidence="5" id="KW-0547">Nucleotide-binding</keyword>
<dbReference type="FunFam" id="3.30.420.40:FF:000086">
    <property type="entry name" value="Glycerol kinase"/>
    <property type="match status" value="1"/>
</dbReference>
<sequence>MSFVAAIDQGTSSTRCMIFDHDLNVVSWHQLRHRQITPKPGWSEHDPEELFKNAAMCFLHALEGAKKNCPSFTAVKCVGITNQRETAVAWDRRDGKPLYNAIVWSDVRTEEIAREYASKYQGGDVKKVSRISGLLPSAYFTAFKFRWMLDNVPEVKEARERNYLMLGTVDSWLLYKFSGGKSHLTDVSNASRTFLMDLNTRQWSPELCEQFDIPIKALPDIRSNSEFLCNIETRQHSLLNALEHKPVPITGSIGDQQAALVGNICLSPGQSKATYGSGCFILINVGETPKYSSHGLLSTVAYQLGSSPCVYAVEGAIGGAGLALDWMMKNLKMFSSLNSVDSICYSVPDSDGVVFVPAFGGLMAPYWQPDSRGSIFGLTYRSSRGNILRALFESIAQQVSDVIGAYTEEFNTRIGDLKVDGGLSKNRCMMEMQADALGVNVLVPHMLETTSLGAALCAGLAGGVWTSLEEMQQCVKKNVHREVVKPTPRTEEHKQARLKIWRDAVAKSRKAKL</sequence>
<dbReference type="GO" id="GO:0019563">
    <property type="term" value="P:glycerol catabolic process"/>
    <property type="evidence" value="ECO:0007669"/>
    <property type="project" value="UniProtKB-UniPathway"/>
</dbReference>
<name>S9WTC9_9TRYP</name>
<evidence type="ECO:0000256" key="7">
    <source>
        <dbReference type="ARBA" id="ARBA00022798"/>
    </source>
</evidence>
<dbReference type="NCBIfam" id="NF000756">
    <property type="entry name" value="PRK00047.1"/>
    <property type="match status" value="1"/>
</dbReference>
<protein>
    <recommendedName>
        <fullName evidence="3">glycerol kinase</fullName>
        <ecNumber evidence="3">2.7.1.30</ecNumber>
    </recommendedName>
    <alternativeName>
        <fullName evidence="9">ATP:glycerol 3-phosphotransferase</fullName>
    </alternativeName>
</protein>
<keyword evidence="14" id="KW-1185">Reference proteome</keyword>
<proteinExistence type="inferred from homology"/>
<keyword evidence="7" id="KW-0319">Glycerol metabolism</keyword>
<dbReference type="AlphaFoldDB" id="S9WTC9"/>
<dbReference type="NCBIfam" id="TIGR01311">
    <property type="entry name" value="glycerol_kin"/>
    <property type="match status" value="1"/>
</dbReference>
<dbReference type="Pfam" id="PF00370">
    <property type="entry name" value="FGGY_N"/>
    <property type="match status" value="1"/>
</dbReference>
<dbReference type="Gene3D" id="3.30.420.40">
    <property type="match status" value="2"/>
</dbReference>
<dbReference type="InterPro" id="IPR000577">
    <property type="entry name" value="Carb_kinase_FGGY"/>
</dbReference>
<dbReference type="OrthoDB" id="5422795at2759"/>
<evidence type="ECO:0000256" key="1">
    <source>
        <dbReference type="ARBA" id="ARBA00005190"/>
    </source>
</evidence>
<comment type="pathway">
    <text evidence="1">Polyol metabolism; glycerol degradation via glycerol kinase pathway; sn-glycerol 3-phosphate from glycerol: step 1/1.</text>
</comment>
<reference evidence="13 14" key="1">
    <citation type="submission" date="2020-08" db="EMBL/GenBank/DDBJ databases">
        <authorList>
            <person name="Newling K."/>
            <person name="Davey J."/>
            <person name="Forrester S."/>
        </authorList>
    </citation>
    <scope>NUCLEOTIDE SEQUENCE [LARGE SCALE GENOMIC DNA]</scope>
    <source>
        <strain evidence="14">Crithidia deanei Carvalho (ATCC PRA-265)</strain>
    </source>
</reference>
<evidence type="ECO:0000256" key="10">
    <source>
        <dbReference type="RuleBase" id="RU003733"/>
    </source>
</evidence>
<dbReference type="InterPro" id="IPR043129">
    <property type="entry name" value="ATPase_NBD"/>
</dbReference>
<dbReference type="UniPathway" id="UPA00618">
    <property type="reaction ID" value="UER00672"/>
</dbReference>
<dbReference type="EMBL" id="LR877151">
    <property type="protein sequence ID" value="CAD2216724.1"/>
    <property type="molecule type" value="Genomic_DNA"/>
</dbReference>
<dbReference type="PIRSF" id="PIRSF000538">
    <property type="entry name" value="GlpK"/>
    <property type="match status" value="1"/>
</dbReference>
<dbReference type="InterPro" id="IPR018483">
    <property type="entry name" value="Carb_kinase_FGGY_CS"/>
</dbReference>
<evidence type="ECO:0000313" key="13">
    <source>
        <dbReference type="EMBL" id="CAD2216724.1"/>
    </source>
</evidence>
<dbReference type="PROSITE" id="PS00445">
    <property type="entry name" value="FGGY_KINASES_2"/>
    <property type="match status" value="1"/>
</dbReference>
<gene>
    <name evidence="13" type="ORF">ADEAN_000419700</name>
</gene>
<dbReference type="PANTHER" id="PTHR10196">
    <property type="entry name" value="SUGAR KINASE"/>
    <property type="match status" value="1"/>
</dbReference>
<dbReference type="GO" id="GO:0006641">
    <property type="term" value="P:triglyceride metabolic process"/>
    <property type="evidence" value="ECO:0007669"/>
    <property type="project" value="TreeGrafter"/>
</dbReference>
<dbReference type="PANTHER" id="PTHR10196:SF69">
    <property type="entry name" value="GLYCEROL KINASE"/>
    <property type="match status" value="1"/>
</dbReference>
<evidence type="ECO:0000256" key="9">
    <source>
        <dbReference type="ARBA" id="ARBA00043149"/>
    </source>
</evidence>
<evidence type="ECO:0000259" key="11">
    <source>
        <dbReference type="Pfam" id="PF00370"/>
    </source>
</evidence>
<dbReference type="GO" id="GO:0005739">
    <property type="term" value="C:mitochondrion"/>
    <property type="evidence" value="ECO:0007669"/>
    <property type="project" value="TreeGrafter"/>
</dbReference>
<dbReference type="SUPFAM" id="SSF53067">
    <property type="entry name" value="Actin-like ATPase domain"/>
    <property type="match status" value="2"/>
</dbReference>
<organism evidence="13 14">
    <name type="scientific">Angomonas deanei</name>
    <dbReference type="NCBI Taxonomy" id="59799"/>
    <lineage>
        <taxon>Eukaryota</taxon>
        <taxon>Discoba</taxon>
        <taxon>Euglenozoa</taxon>
        <taxon>Kinetoplastea</taxon>
        <taxon>Metakinetoplastina</taxon>
        <taxon>Trypanosomatida</taxon>
        <taxon>Trypanosomatidae</taxon>
        <taxon>Strigomonadinae</taxon>
        <taxon>Angomonas</taxon>
    </lineage>
</organism>
<evidence type="ECO:0000256" key="2">
    <source>
        <dbReference type="ARBA" id="ARBA00009156"/>
    </source>
</evidence>
<keyword evidence="8" id="KW-0067">ATP-binding</keyword>
<dbReference type="InterPro" id="IPR005999">
    <property type="entry name" value="Glycerol_kin"/>
</dbReference>
<dbReference type="Proteomes" id="UP000515908">
    <property type="component" value="Chromosome 07"/>
</dbReference>
<accession>S9WTC9</accession>
<keyword evidence="4 10" id="KW-0808">Transferase</keyword>
<dbReference type="Pfam" id="PF02782">
    <property type="entry name" value="FGGY_C"/>
    <property type="match status" value="1"/>
</dbReference>
<dbReference type="InterPro" id="IPR018484">
    <property type="entry name" value="FGGY_N"/>
</dbReference>
<evidence type="ECO:0000256" key="4">
    <source>
        <dbReference type="ARBA" id="ARBA00022679"/>
    </source>
</evidence>
<evidence type="ECO:0000256" key="3">
    <source>
        <dbReference type="ARBA" id="ARBA00012099"/>
    </source>
</evidence>
<feature type="domain" description="Carbohydrate kinase FGGY N-terminal" evidence="11">
    <location>
        <begin position="5"/>
        <end position="262"/>
    </location>
</feature>
<feature type="domain" description="Carbohydrate kinase FGGY C-terminal" evidence="12">
    <location>
        <begin position="273"/>
        <end position="461"/>
    </location>
</feature>
<dbReference type="InterPro" id="IPR018485">
    <property type="entry name" value="FGGY_C"/>
</dbReference>
<dbReference type="GO" id="GO:0005524">
    <property type="term" value="F:ATP binding"/>
    <property type="evidence" value="ECO:0007669"/>
    <property type="project" value="UniProtKB-KW"/>
</dbReference>
<evidence type="ECO:0000259" key="12">
    <source>
        <dbReference type="Pfam" id="PF02782"/>
    </source>
</evidence>
<comment type="similarity">
    <text evidence="2 10">Belongs to the FGGY kinase family.</text>
</comment>
<dbReference type="GO" id="GO:0046167">
    <property type="term" value="P:glycerol-3-phosphate biosynthetic process"/>
    <property type="evidence" value="ECO:0007669"/>
    <property type="project" value="TreeGrafter"/>
</dbReference>
<dbReference type="EC" id="2.7.1.30" evidence="3"/>
<evidence type="ECO:0000256" key="5">
    <source>
        <dbReference type="ARBA" id="ARBA00022741"/>
    </source>
</evidence>
<evidence type="ECO:0000256" key="6">
    <source>
        <dbReference type="ARBA" id="ARBA00022777"/>
    </source>
</evidence>
<dbReference type="PROSITE" id="PS00933">
    <property type="entry name" value="FGGY_KINASES_1"/>
    <property type="match status" value="1"/>
</dbReference>
<dbReference type="VEuPathDB" id="TriTrypDB:ADEAN_000419700"/>
<evidence type="ECO:0000256" key="8">
    <source>
        <dbReference type="ARBA" id="ARBA00022840"/>
    </source>
</evidence>
<dbReference type="GO" id="GO:0004370">
    <property type="term" value="F:glycerol kinase activity"/>
    <property type="evidence" value="ECO:0007669"/>
    <property type="project" value="UniProtKB-EC"/>
</dbReference>